<dbReference type="PANTHER" id="PTHR23028:SF53">
    <property type="entry name" value="ACYL_TRANSF_3 DOMAIN-CONTAINING PROTEIN"/>
    <property type="match status" value="1"/>
</dbReference>
<dbReference type="InterPro" id="IPR050879">
    <property type="entry name" value="Acyltransferase_3"/>
</dbReference>
<proteinExistence type="predicted"/>
<protein>
    <recommendedName>
        <fullName evidence="2">Acyltransferase 3 domain-containing protein</fullName>
    </recommendedName>
</protein>
<evidence type="ECO:0000313" key="4">
    <source>
        <dbReference type="Proteomes" id="UP001500767"/>
    </source>
</evidence>
<feature type="transmembrane region" description="Helical" evidence="1">
    <location>
        <begin position="185"/>
        <end position="207"/>
    </location>
</feature>
<feature type="transmembrane region" description="Helical" evidence="1">
    <location>
        <begin position="102"/>
        <end position="121"/>
    </location>
</feature>
<comment type="caution">
    <text evidence="3">The sequence shown here is derived from an EMBL/GenBank/DDBJ whole genome shotgun (WGS) entry which is preliminary data.</text>
</comment>
<organism evidence="3 4">
    <name type="scientific">Microlunatus spumicola</name>
    <dbReference type="NCBI Taxonomy" id="81499"/>
    <lineage>
        <taxon>Bacteria</taxon>
        <taxon>Bacillati</taxon>
        <taxon>Actinomycetota</taxon>
        <taxon>Actinomycetes</taxon>
        <taxon>Propionibacteriales</taxon>
        <taxon>Propionibacteriaceae</taxon>
        <taxon>Microlunatus</taxon>
    </lineage>
</organism>
<accession>A0ABP6YA63</accession>
<dbReference type="InterPro" id="IPR002656">
    <property type="entry name" value="Acyl_transf_3_dom"/>
</dbReference>
<keyword evidence="1" id="KW-0472">Membrane</keyword>
<feature type="transmembrane region" description="Helical" evidence="1">
    <location>
        <begin position="64"/>
        <end position="82"/>
    </location>
</feature>
<dbReference type="RefSeq" id="WP_204913067.1">
    <property type="nucleotide sequence ID" value="NZ_BAAAYR010000007.1"/>
</dbReference>
<sequence>MALPSVLRGVTFRTRPPNAEQAPANGVPVSAPVHVPALDGLRAVALLLVVLFHARIPGFSNGDLGVDVFFVLSGFLITGILLRSADRGRVSFLDFYRRRALRLLPAYLTVLVVCVVTDLVHNSGGTLKGAATSFFYVSNWAAAAGVGTGLLAHTWSLSIEEQFYLLWPLVLVTVLVRARGDLVRVARVVVALGLASYLTIVACYLLGASVELAWNATTSRAVELLAGCLLAVVLQRRRLADEPVLKVGRGATGPVALVALVALVLVSSHDPSNPWVEMLVQWPLVVALTVLLILAAVAGPNLTARLLAVRPLVVIGKVSYGAYLWHFPVFVVVDSTLGLGTWPPRLLGIAVTAVIVPLSYRFVEQPFLRLKDRARRS</sequence>
<evidence type="ECO:0000313" key="3">
    <source>
        <dbReference type="EMBL" id="GAA3579184.1"/>
    </source>
</evidence>
<feature type="transmembrane region" description="Helical" evidence="1">
    <location>
        <begin position="133"/>
        <end position="156"/>
    </location>
</feature>
<feature type="domain" description="Acyltransferase 3" evidence="2">
    <location>
        <begin position="36"/>
        <end position="360"/>
    </location>
</feature>
<dbReference type="Proteomes" id="UP001500767">
    <property type="component" value="Unassembled WGS sequence"/>
</dbReference>
<dbReference type="Pfam" id="PF01757">
    <property type="entry name" value="Acyl_transf_3"/>
    <property type="match status" value="1"/>
</dbReference>
<feature type="transmembrane region" description="Helical" evidence="1">
    <location>
        <begin position="346"/>
        <end position="363"/>
    </location>
</feature>
<keyword evidence="4" id="KW-1185">Reference proteome</keyword>
<name>A0ABP6YA63_9ACTN</name>
<gene>
    <name evidence="3" type="ORF">GCM10022197_40830</name>
</gene>
<feature type="transmembrane region" description="Helical" evidence="1">
    <location>
        <begin position="213"/>
        <end position="235"/>
    </location>
</feature>
<evidence type="ECO:0000256" key="1">
    <source>
        <dbReference type="SAM" id="Phobius"/>
    </source>
</evidence>
<feature type="transmembrane region" description="Helical" evidence="1">
    <location>
        <begin position="306"/>
        <end position="326"/>
    </location>
</feature>
<evidence type="ECO:0000259" key="2">
    <source>
        <dbReference type="Pfam" id="PF01757"/>
    </source>
</evidence>
<dbReference type="PANTHER" id="PTHR23028">
    <property type="entry name" value="ACETYLTRANSFERASE"/>
    <property type="match status" value="1"/>
</dbReference>
<keyword evidence="1" id="KW-1133">Transmembrane helix</keyword>
<feature type="transmembrane region" description="Helical" evidence="1">
    <location>
        <begin position="247"/>
        <end position="267"/>
    </location>
</feature>
<feature type="transmembrane region" description="Helical" evidence="1">
    <location>
        <begin position="279"/>
        <end position="299"/>
    </location>
</feature>
<dbReference type="EMBL" id="BAAAYR010000007">
    <property type="protein sequence ID" value="GAA3579184.1"/>
    <property type="molecule type" value="Genomic_DNA"/>
</dbReference>
<keyword evidence="1" id="KW-0812">Transmembrane</keyword>
<reference evidence="4" key="1">
    <citation type="journal article" date="2019" name="Int. J. Syst. Evol. Microbiol.">
        <title>The Global Catalogue of Microorganisms (GCM) 10K type strain sequencing project: providing services to taxonomists for standard genome sequencing and annotation.</title>
        <authorList>
            <consortium name="The Broad Institute Genomics Platform"/>
            <consortium name="The Broad Institute Genome Sequencing Center for Infectious Disease"/>
            <person name="Wu L."/>
            <person name="Ma J."/>
        </authorList>
    </citation>
    <scope>NUCLEOTIDE SEQUENCE [LARGE SCALE GENOMIC DNA]</scope>
    <source>
        <strain evidence="4">JCM 16540</strain>
    </source>
</reference>